<dbReference type="Pfam" id="PF00636">
    <property type="entry name" value="Ribonuclease_3"/>
    <property type="match status" value="1"/>
</dbReference>
<accession>J4U776</accession>
<keyword evidence="3" id="KW-0689">Ribosomal protein</keyword>
<evidence type="ECO:0000256" key="1">
    <source>
        <dbReference type="ARBA" id="ARBA00004173"/>
    </source>
</evidence>
<dbReference type="Pfam" id="PF22892">
    <property type="entry name" value="DSRM_MRPL44"/>
    <property type="match status" value="1"/>
</dbReference>
<dbReference type="HOGENOM" id="CLU_034765_0_0_1"/>
<feature type="domain" description="RNase III" evidence="11">
    <location>
        <begin position="68"/>
        <end position="254"/>
    </location>
</feature>
<evidence type="ECO:0000259" key="11">
    <source>
        <dbReference type="PROSITE" id="PS50142"/>
    </source>
</evidence>
<comment type="subcellular location">
    <subcellularLocation>
        <location evidence="1">Mitochondrion</location>
    </subcellularLocation>
</comment>
<comment type="caution">
    <text evidence="12">The sequence shown here is derived from an EMBL/GenBank/DDBJ whole genome shotgun (WGS) entry which is preliminary data.</text>
</comment>
<evidence type="ECO:0000256" key="4">
    <source>
        <dbReference type="ARBA" id="ARBA00023128"/>
    </source>
</evidence>
<evidence type="ECO:0000256" key="2">
    <source>
        <dbReference type="ARBA" id="ARBA00022884"/>
    </source>
</evidence>
<dbReference type="InterPro" id="IPR044444">
    <property type="entry name" value="Ribosomal_mL44_DSRM_metazoa"/>
</dbReference>
<dbReference type="RefSeq" id="XP_014177523.1">
    <property type="nucleotide sequence ID" value="XM_014322048.1"/>
</dbReference>
<evidence type="ECO:0000256" key="7">
    <source>
        <dbReference type="ARBA" id="ARBA00035187"/>
    </source>
</evidence>
<dbReference type="AlphaFoldDB" id="J4U776"/>
<feature type="compositionally biased region" description="Polar residues" evidence="9">
    <location>
        <begin position="399"/>
        <end position="418"/>
    </location>
</feature>
<dbReference type="EMBL" id="ALBS01000304">
    <property type="protein sequence ID" value="EJT46105.1"/>
    <property type="molecule type" value="Genomic_DNA"/>
</dbReference>
<keyword evidence="4" id="KW-0496">Mitochondrion</keyword>
<dbReference type="GO" id="GO:0006396">
    <property type="term" value="P:RNA processing"/>
    <property type="evidence" value="ECO:0007669"/>
    <property type="project" value="InterPro"/>
</dbReference>
<evidence type="ECO:0000256" key="3">
    <source>
        <dbReference type="ARBA" id="ARBA00022980"/>
    </source>
</evidence>
<protein>
    <recommendedName>
        <fullName evidence="7">Large ribosomal subunit protein mL44</fullName>
    </recommendedName>
</protein>
<dbReference type="GO" id="GO:0003735">
    <property type="term" value="F:structural constituent of ribosome"/>
    <property type="evidence" value="ECO:0007669"/>
    <property type="project" value="TreeGrafter"/>
</dbReference>
<evidence type="ECO:0000256" key="6">
    <source>
        <dbReference type="ARBA" id="ARBA00024034"/>
    </source>
</evidence>
<comment type="similarity">
    <text evidence="6">Belongs to the ribonuclease III family. Mitochondrion-specific ribosomal protein mL44 subfamily.</text>
</comment>
<dbReference type="PROSITE" id="PS50137">
    <property type="entry name" value="DS_RBD"/>
    <property type="match status" value="1"/>
</dbReference>
<evidence type="ECO:0000256" key="5">
    <source>
        <dbReference type="ARBA" id="ARBA00023274"/>
    </source>
</evidence>
<proteinExistence type="inferred from homology"/>
<dbReference type="InterPro" id="IPR036389">
    <property type="entry name" value="RNase_III_sf"/>
</dbReference>
<dbReference type="Gene3D" id="3.30.160.20">
    <property type="match status" value="1"/>
</dbReference>
<dbReference type="GeneID" id="25988828"/>
<dbReference type="Gene3D" id="1.10.1520.10">
    <property type="entry name" value="Ribonuclease III domain"/>
    <property type="match status" value="1"/>
</dbReference>
<dbReference type="SMART" id="SM00535">
    <property type="entry name" value="RIBOc"/>
    <property type="match status" value="1"/>
</dbReference>
<dbReference type="PANTHER" id="PTHR11207">
    <property type="entry name" value="RIBONUCLEASE III"/>
    <property type="match status" value="1"/>
</dbReference>
<evidence type="ECO:0000313" key="13">
    <source>
        <dbReference type="Proteomes" id="UP000002748"/>
    </source>
</evidence>
<sequence>MNAIGTTARLAVTAAARSASGSSSGVWARRLAKTPLRRNPRHNLSTSAVLFKKQVGPPVLDPYAPSALNAILARLSLPPTPEMRESLMACLTHPSFNLKQAAETSEDGQEALPAPDADTNELLAALGNRLLGLFASESLSAKYPHIPSAALAQAVTYYVGPASLVAVGREIGIAAHADHEKRAAARANAVLATPIRWKRNNEIKLFGEEQTPTDQAGRLQARRNEERKRRMNSWEEGVASAVRAFVGLIYQENGLHAAREFVEQNVMTRHVDLTGIFKFRNPKYMLSHAVTKHLTDAGVPLTPESGRIESRLLASTGVNTQAPLFNIGLFLTNGIKLAEGHGSSMKMAEHRAATNALLSLWLMRADVGGKKLSLPTSIHAERPITKESLAADPAEAAFQGSSNGGSESLQGLSGRTTH</sequence>
<dbReference type="CDD" id="cd00593">
    <property type="entry name" value="RIBOc"/>
    <property type="match status" value="1"/>
</dbReference>
<dbReference type="PANTHER" id="PTHR11207:SF32">
    <property type="entry name" value="LARGE RIBOSOMAL SUBUNIT PROTEIN ML44"/>
    <property type="match status" value="1"/>
</dbReference>
<dbReference type="SUPFAM" id="SSF54768">
    <property type="entry name" value="dsRNA-binding domain-like"/>
    <property type="match status" value="1"/>
</dbReference>
<feature type="domain" description="DRBM" evidence="10">
    <location>
        <begin position="333"/>
        <end position="362"/>
    </location>
</feature>
<reference evidence="12 13" key="1">
    <citation type="journal article" date="2012" name="Eukaryot. Cell">
        <title>Draft genome sequence of CBS 2479, the standard type strain of Trichosporon asahii.</title>
        <authorList>
            <person name="Yang R.Y."/>
            <person name="Li H.T."/>
            <person name="Zhu H."/>
            <person name="Zhou G.P."/>
            <person name="Wang M."/>
            <person name="Wang L."/>
        </authorList>
    </citation>
    <scope>NUCLEOTIDE SEQUENCE [LARGE SCALE GENOMIC DNA]</scope>
    <source>
        <strain evidence="13">ATCC 90039 / CBS 2479 / JCM 2466 / KCTC 7840 / NCYC 2677 / UAMH 7654</strain>
    </source>
</reference>
<gene>
    <name evidence="12" type="ORF">A1Q1_05316</name>
</gene>
<dbReference type="OrthoDB" id="67027at2759"/>
<dbReference type="KEGG" id="tasa:A1Q1_05316"/>
<dbReference type="Proteomes" id="UP000002748">
    <property type="component" value="Unassembled WGS sequence"/>
</dbReference>
<dbReference type="InterPro" id="IPR014720">
    <property type="entry name" value="dsRBD_dom"/>
</dbReference>
<evidence type="ECO:0000256" key="9">
    <source>
        <dbReference type="SAM" id="MobiDB-lite"/>
    </source>
</evidence>
<dbReference type="InterPro" id="IPR000999">
    <property type="entry name" value="RNase_III_dom"/>
</dbReference>
<dbReference type="GO" id="GO:0005739">
    <property type="term" value="C:mitochondrion"/>
    <property type="evidence" value="ECO:0007669"/>
    <property type="project" value="TreeGrafter"/>
</dbReference>
<dbReference type="VEuPathDB" id="FungiDB:A1Q1_05316"/>
<evidence type="ECO:0000256" key="8">
    <source>
        <dbReference type="PROSITE-ProRule" id="PRU00266"/>
    </source>
</evidence>
<evidence type="ECO:0000313" key="12">
    <source>
        <dbReference type="EMBL" id="EJT46105.1"/>
    </source>
</evidence>
<dbReference type="GO" id="GO:0003723">
    <property type="term" value="F:RNA binding"/>
    <property type="evidence" value="ECO:0007669"/>
    <property type="project" value="UniProtKB-UniRule"/>
</dbReference>
<name>J4U776_TRIAS</name>
<dbReference type="GO" id="GO:0004525">
    <property type="term" value="F:ribonuclease III activity"/>
    <property type="evidence" value="ECO:0007669"/>
    <property type="project" value="InterPro"/>
</dbReference>
<keyword evidence="5" id="KW-0687">Ribonucleoprotein</keyword>
<dbReference type="SUPFAM" id="SSF69065">
    <property type="entry name" value="RNase III domain-like"/>
    <property type="match status" value="1"/>
</dbReference>
<evidence type="ECO:0000259" key="10">
    <source>
        <dbReference type="PROSITE" id="PS50137"/>
    </source>
</evidence>
<organism evidence="12 13">
    <name type="scientific">Trichosporon asahii var. asahii (strain ATCC 90039 / CBS 2479 / JCM 2466 / KCTC 7840 / NBRC 103889/ NCYC 2677 / UAMH 7654)</name>
    <name type="common">Yeast</name>
    <dbReference type="NCBI Taxonomy" id="1186058"/>
    <lineage>
        <taxon>Eukaryota</taxon>
        <taxon>Fungi</taxon>
        <taxon>Dikarya</taxon>
        <taxon>Basidiomycota</taxon>
        <taxon>Agaricomycotina</taxon>
        <taxon>Tremellomycetes</taxon>
        <taxon>Trichosporonales</taxon>
        <taxon>Trichosporonaceae</taxon>
        <taxon>Trichosporon</taxon>
    </lineage>
</organism>
<feature type="region of interest" description="Disordered" evidence="9">
    <location>
        <begin position="396"/>
        <end position="418"/>
    </location>
</feature>
<dbReference type="PROSITE" id="PS50142">
    <property type="entry name" value="RNASE_3_2"/>
    <property type="match status" value="1"/>
</dbReference>
<keyword evidence="2 8" id="KW-0694">RNA-binding</keyword>